<name>A0A976QR15_THEOR</name>
<evidence type="ECO:0000256" key="1">
    <source>
        <dbReference type="SAM" id="SignalP"/>
    </source>
</evidence>
<sequence>MSAVKFIILISLIRNSLCIELTMPISCCNSSQFAVSNTLIKIYNQEGDHTFCRLYKYESVSGLITKVKYKQLTLYTTLIPPESHSSRVVYEIIGDDFGIVVITLGAGVGVIEGGYYIKDNKVYDIWSLDAVINEELMYVQKPLKQLVEEVIYSKLPDMRHMHSFCIDSVHSGDIIIAQKPPLNLLPNITIDTMVCIIMNRVLVGHLTEPESEEIDVVGDNQPRPLDYSLRKRN</sequence>
<feature type="chain" id="PRO_5038090516" evidence="1">
    <location>
        <begin position="19"/>
        <end position="233"/>
    </location>
</feature>
<keyword evidence="1" id="KW-0732">Signal</keyword>
<accession>A0A976QR15</accession>
<dbReference type="OrthoDB" id="10350769at2759"/>
<evidence type="ECO:0000313" key="2">
    <source>
        <dbReference type="EMBL" id="UKJ88755.1"/>
    </source>
</evidence>
<proteinExistence type="predicted"/>
<dbReference type="Proteomes" id="UP000244803">
    <property type="component" value="Chromosome 3"/>
</dbReference>
<organism evidence="2 3">
    <name type="scientific">Theileria orientalis</name>
    <dbReference type="NCBI Taxonomy" id="68886"/>
    <lineage>
        <taxon>Eukaryota</taxon>
        <taxon>Sar</taxon>
        <taxon>Alveolata</taxon>
        <taxon>Apicomplexa</taxon>
        <taxon>Aconoidasida</taxon>
        <taxon>Piroplasmida</taxon>
        <taxon>Theileriidae</taxon>
        <taxon>Theileria</taxon>
    </lineage>
</organism>
<reference evidence="2" key="1">
    <citation type="submission" date="2022-07" db="EMBL/GenBank/DDBJ databases">
        <title>Evaluation of T. orientalis genome assembly methods using nanopore sequencing and analysis of variation between genomes.</title>
        <authorList>
            <person name="Yam J."/>
            <person name="Micallef M.L."/>
            <person name="Liu M."/>
            <person name="Djordjevic S.P."/>
            <person name="Bogema D.R."/>
            <person name="Jenkins C."/>
        </authorList>
    </citation>
    <scope>NUCLEOTIDE SEQUENCE</scope>
    <source>
        <strain evidence="2">Fish Creek</strain>
    </source>
</reference>
<dbReference type="AlphaFoldDB" id="A0A976QR15"/>
<evidence type="ECO:0000313" key="3">
    <source>
        <dbReference type="Proteomes" id="UP000244803"/>
    </source>
</evidence>
<feature type="signal peptide" evidence="1">
    <location>
        <begin position="1"/>
        <end position="18"/>
    </location>
</feature>
<protein>
    <submittedName>
        <fullName evidence="2">Uncharacterized protein</fullName>
    </submittedName>
</protein>
<dbReference type="EMBL" id="CP056066">
    <property type="protein sequence ID" value="UKJ88755.1"/>
    <property type="molecule type" value="Genomic_DNA"/>
</dbReference>
<gene>
    <name evidence="2" type="ORF">MACJ_002001</name>
</gene>